<dbReference type="Proteomes" id="UP000008810">
    <property type="component" value="Chromosome 4"/>
</dbReference>
<keyword evidence="1" id="KW-0732">Signal</keyword>
<dbReference type="AlphaFoldDB" id="A0A2K2CLN4"/>
<keyword evidence="4" id="KW-1185">Reference proteome</keyword>
<evidence type="ECO:0008006" key="5">
    <source>
        <dbReference type="Google" id="ProtNLM"/>
    </source>
</evidence>
<accession>A0A2K2CLN4</accession>
<feature type="signal peptide" evidence="1">
    <location>
        <begin position="1"/>
        <end position="29"/>
    </location>
</feature>
<reference evidence="2 3" key="1">
    <citation type="journal article" date="2010" name="Nature">
        <title>Genome sequencing and analysis of the model grass Brachypodium distachyon.</title>
        <authorList>
            <consortium name="International Brachypodium Initiative"/>
        </authorList>
    </citation>
    <scope>NUCLEOTIDE SEQUENCE [LARGE SCALE GENOMIC DNA]</scope>
    <source>
        <strain evidence="2 3">Bd21</strain>
    </source>
</reference>
<dbReference type="Gramene" id="PNT62940">
    <property type="protein sequence ID" value="PNT62940"/>
    <property type="gene ID" value="BRADI_4g09843v3"/>
</dbReference>
<dbReference type="EMBL" id="CM000883">
    <property type="protein sequence ID" value="PNT62940.1"/>
    <property type="molecule type" value="Genomic_DNA"/>
</dbReference>
<gene>
    <name evidence="2" type="ORF">BRADI_4g09843v3</name>
</gene>
<dbReference type="InParanoid" id="A0A2K2CLN4"/>
<sequence>MALSKRNATIVYLVALMVVMATVQQSCDAAAVVDGVKAAACSPLPNCEQRCGTVCSVSGNPSSGAHCQNGQCYCA</sequence>
<evidence type="ECO:0000313" key="3">
    <source>
        <dbReference type="EnsemblPlants" id="PNT62940"/>
    </source>
</evidence>
<evidence type="ECO:0000256" key="1">
    <source>
        <dbReference type="SAM" id="SignalP"/>
    </source>
</evidence>
<evidence type="ECO:0000313" key="2">
    <source>
        <dbReference type="EMBL" id="PNT62940.1"/>
    </source>
</evidence>
<reference evidence="2" key="2">
    <citation type="submission" date="2017-06" db="EMBL/GenBank/DDBJ databases">
        <title>WGS assembly of Brachypodium distachyon.</title>
        <authorList>
            <consortium name="The International Brachypodium Initiative"/>
            <person name="Lucas S."/>
            <person name="Harmon-Smith M."/>
            <person name="Lail K."/>
            <person name="Tice H."/>
            <person name="Grimwood J."/>
            <person name="Bruce D."/>
            <person name="Barry K."/>
            <person name="Shu S."/>
            <person name="Lindquist E."/>
            <person name="Wang M."/>
            <person name="Pitluck S."/>
            <person name="Vogel J.P."/>
            <person name="Garvin D.F."/>
            <person name="Mockler T.C."/>
            <person name="Schmutz J."/>
            <person name="Rokhsar D."/>
            <person name="Bevan M.W."/>
        </authorList>
    </citation>
    <scope>NUCLEOTIDE SEQUENCE</scope>
    <source>
        <strain evidence="2">Bd21</strain>
    </source>
</reference>
<protein>
    <recommendedName>
        <fullName evidence="5">Knottin scorpion toxin-like domain-containing protein</fullName>
    </recommendedName>
</protein>
<organism evidence="2">
    <name type="scientific">Brachypodium distachyon</name>
    <name type="common">Purple false brome</name>
    <name type="synonym">Trachynia distachya</name>
    <dbReference type="NCBI Taxonomy" id="15368"/>
    <lineage>
        <taxon>Eukaryota</taxon>
        <taxon>Viridiplantae</taxon>
        <taxon>Streptophyta</taxon>
        <taxon>Embryophyta</taxon>
        <taxon>Tracheophyta</taxon>
        <taxon>Spermatophyta</taxon>
        <taxon>Magnoliopsida</taxon>
        <taxon>Liliopsida</taxon>
        <taxon>Poales</taxon>
        <taxon>Poaceae</taxon>
        <taxon>BOP clade</taxon>
        <taxon>Pooideae</taxon>
        <taxon>Stipodae</taxon>
        <taxon>Brachypodieae</taxon>
        <taxon>Brachypodium</taxon>
    </lineage>
</organism>
<reference evidence="3" key="3">
    <citation type="submission" date="2018-08" db="UniProtKB">
        <authorList>
            <consortium name="EnsemblPlants"/>
        </authorList>
    </citation>
    <scope>IDENTIFICATION</scope>
    <source>
        <strain evidence="3">cv. Bd21</strain>
    </source>
</reference>
<name>A0A2K2CLN4_BRADI</name>
<dbReference type="EnsemblPlants" id="PNT62940">
    <property type="protein sequence ID" value="PNT62940"/>
    <property type="gene ID" value="BRADI_4g09843v3"/>
</dbReference>
<evidence type="ECO:0000313" key="4">
    <source>
        <dbReference type="Proteomes" id="UP000008810"/>
    </source>
</evidence>
<feature type="chain" id="PRO_5036043218" description="Knottin scorpion toxin-like domain-containing protein" evidence="1">
    <location>
        <begin position="30"/>
        <end position="75"/>
    </location>
</feature>
<proteinExistence type="predicted"/>